<feature type="domain" description="Phosphotyrosine protein phosphatase I" evidence="1">
    <location>
        <begin position="11"/>
        <end position="192"/>
    </location>
</feature>
<dbReference type="InterPro" id="IPR023485">
    <property type="entry name" value="Ptyr_pPase"/>
</dbReference>
<dbReference type="Pfam" id="PF01451">
    <property type="entry name" value="LMWPc"/>
    <property type="match status" value="1"/>
</dbReference>
<dbReference type="PANTHER" id="PTHR11717:SF31">
    <property type="entry name" value="LOW MOLECULAR WEIGHT PROTEIN-TYROSINE-PHOSPHATASE ETP-RELATED"/>
    <property type="match status" value="1"/>
</dbReference>
<dbReference type="InterPro" id="IPR050438">
    <property type="entry name" value="LMW_PTPase"/>
</dbReference>
<accession>A0A9X5FD67</accession>
<dbReference type="Proteomes" id="UP000774283">
    <property type="component" value="Unassembled WGS sequence"/>
</dbReference>
<evidence type="ECO:0000313" key="2">
    <source>
        <dbReference type="EMBL" id="NKX94215.1"/>
    </source>
</evidence>
<proteinExistence type="predicted"/>
<dbReference type="GO" id="GO:0004725">
    <property type="term" value="F:protein tyrosine phosphatase activity"/>
    <property type="evidence" value="ECO:0007669"/>
    <property type="project" value="TreeGrafter"/>
</dbReference>
<dbReference type="AlphaFoldDB" id="A0A9X5FD67"/>
<dbReference type="InterPro" id="IPR036196">
    <property type="entry name" value="Ptyr_pPase_sf"/>
</dbReference>
<evidence type="ECO:0000313" key="3">
    <source>
        <dbReference type="Proteomes" id="UP000774283"/>
    </source>
</evidence>
<organism evidence="2 3">
    <name type="scientific">Sanguibacter hominis ATCC BAA-789</name>
    <dbReference type="NCBI Taxonomy" id="1312740"/>
    <lineage>
        <taxon>Bacteria</taxon>
        <taxon>Bacillati</taxon>
        <taxon>Actinomycetota</taxon>
        <taxon>Actinomycetes</taxon>
        <taxon>Micrococcales</taxon>
        <taxon>Sanguibacteraceae</taxon>
        <taxon>Sanguibacter</taxon>
    </lineage>
</organism>
<dbReference type="SMART" id="SM00226">
    <property type="entry name" value="LMWPc"/>
    <property type="match status" value="1"/>
</dbReference>
<gene>
    <name evidence="2" type="ORF">HF995_13215</name>
</gene>
<name>A0A9X5FD67_9MICO</name>
<reference evidence="2 3" key="1">
    <citation type="submission" date="2020-04" db="EMBL/GenBank/DDBJ databases">
        <title>MicrobeNet Type strains.</title>
        <authorList>
            <person name="Nicholson A.C."/>
        </authorList>
    </citation>
    <scope>NUCLEOTIDE SEQUENCE [LARGE SCALE GENOMIC DNA]</scope>
    <source>
        <strain evidence="2 3">ATCC BAA-789</strain>
    </source>
</reference>
<dbReference type="Gene3D" id="3.40.50.2300">
    <property type="match status" value="1"/>
</dbReference>
<comment type="caution">
    <text evidence="2">The sequence shown here is derived from an EMBL/GenBank/DDBJ whole genome shotgun (WGS) entry which is preliminary data.</text>
</comment>
<dbReference type="EMBL" id="JAAXOW010000006">
    <property type="protein sequence ID" value="NKX94215.1"/>
    <property type="molecule type" value="Genomic_DNA"/>
</dbReference>
<dbReference type="PANTHER" id="PTHR11717">
    <property type="entry name" value="LOW MOLECULAR WEIGHT PROTEIN TYROSINE PHOSPHATASE"/>
    <property type="match status" value="1"/>
</dbReference>
<dbReference type="SUPFAM" id="SSF52788">
    <property type="entry name" value="Phosphotyrosine protein phosphatases I"/>
    <property type="match status" value="1"/>
</dbReference>
<keyword evidence="3" id="KW-1185">Reference proteome</keyword>
<protein>
    <submittedName>
        <fullName evidence="2">Low molecular weight phosphatase family protein</fullName>
    </submittedName>
</protein>
<sequence>MDMSTSGPGRAGVLAVCTGNICRSPAVELLLRDRLGVHVDVASAGVGAVVGAPVSPPMATLLDGAGIATRGFVAQQLTRELVRDASLVLALTRKHRSAVVRLEPAALRRTFTLRELARLLALADLGGLPADPAERVVELIARAQASRTAPGAVLPAERAAEDDVIDPYRGDDALYARSWAELTPAVEAIAAVLTPSSATEPSHR</sequence>
<evidence type="ECO:0000259" key="1">
    <source>
        <dbReference type="SMART" id="SM00226"/>
    </source>
</evidence>